<dbReference type="Pfam" id="PF01063">
    <property type="entry name" value="Aminotran_4"/>
    <property type="match status" value="1"/>
</dbReference>
<dbReference type="InterPro" id="IPR043132">
    <property type="entry name" value="BCAT-like_C"/>
</dbReference>
<dbReference type="AlphaFoldDB" id="A0A1F4TN32"/>
<keyword evidence="8 17" id="KW-0028">Amino-acid biosynthesis</keyword>
<evidence type="ECO:0000256" key="12">
    <source>
        <dbReference type="ARBA" id="ARBA00048212"/>
    </source>
</evidence>
<comment type="caution">
    <text evidence="18">The sequence shown here is derived from an EMBL/GenBank/DDBJ whole genome shotgun (WGS) entry which is preliminary data.</text>
</comment>
<dbReference type="Gene3D" id="3.30.470.10">
    <property type="match status" value="1"/>
</dbReference>
<dbReference type="Gene3D" id="3.20.10.10">
    <property type="entry name" value="D-amino Acid Aminotransferase, subunit A, domain 2"/>
    <property type="match status" value="1"/>
</dbReference>
<dbReference type="FunFam" id="3.20.10.10:FF:000002">
    <property type="entry name" value="D-alanine aminotransferase"/>
    <property type="match status" value="1"/>
</dbReference>
<evidence type="ECO:0000256" key="9">
    <source>
        <dbReference type="ARBA" id="ARBA00022679"/>
    </source>
</evidence>
<dbReference type="EMBL" id="MEUI01000022">
    <property type="protein sequence ID" value="OGC34104.1"/>
    <property type="molecule type" value="Genomic_DNA"/>
</dbReference>
<evidence type="ECO:0000256" key="4">
    <source>
        <dbReference type="ARBA" id="ARBA00004931"/>
    </source>
</evidence>
<evidence type="ECO:0000256" key="1">
    <source>
        <dbReference type="ARBA" id="ARBA00001933"/>
    </source>
</evidence>
<dbReference type="EC" id="2.6.1.42" evidence="17"/>
<dbReference type="NCBIfam" id="TIGR01122">
    <property type="entry name" value="ilvE_I"/>
    <property type="match status" value="1"/>
</dbReference>
<dbReference type="UniPathway" id="UPA00049">
    <property type="reaction ID" value="UER00062"/>
</dbReference>
<organism evidence="18 19">
    <name type="scientific">candidate division WOR-1 bacterium RIFOXYC2_FULL_41_25</name>
    <dbReference type="NCBI Taxonomy" id="1802586"/>
    <lineage>
        <taxon>Bacteria</taxon>
        <taxon>Bacillati</taxon>
        <taxon>Saganbacteria</taxon>
    </lineage>
</organism>
<dbReference type="InterPro" id="IPR036038">
    <property type="entry name" value="Aminotransferase-like"/>
</dbReference>
<keyword evidence="10 16" id="KW-0663">Pyridoxal phosphate</keyword>
<dbReference type="InterPro" id="IPR043131">
    <property type="entry name" value="BCAT-like_N"/>
</dbReference>
<comment type="catalytic activity">
    <reaction evidence="12 17">
        <text>L-valine + 2-oxoglutarate = 3-methyl-2-oxobutanoate + L-glutamate</text>
        <dbReference type="Rhea" id="RHEA:24813"/>
        <dbReference type="ChEBI" id="CHEBI:11851"/>
        <dbReference type="ChEBI" id="CHEBI:16810"/>
        <dbReference type="ChEBI" id="CHEBI:29985"/>
        <dbReference type="ChEBI" id="CHEBI:57762"/>
        <dbReference type="EC" id="2.6.1.42"/>
    </reaction>
</comment>
<evidence type="ECO:0000256" key="14">
    <source>
        <dbReference type="ARBA" id="ARBA00049229"/>
    </source>
</evidence>
<sequence length="303" mass="34056">MKYAYFKGKIVPFEQATVGIMTHALNYGTGCFEGIRAYWNEDQQQMYVLKLVEHYMRLIKSCEAIHIKLNLSLAELVGVTIDLVKKNGYKQDLYIRPLAYKSEEKIGLGLHGIEDDLAIYLAPFGEYIDISSGIKVCLSKYRRITEHSMPQGAKLTGTYFNSSLAKAEALDRGFVEAITLSHKGNVAEGSGENIFMVKKEKLITPRLSDDILPGITRRAVMEMARNELGLKVFEKSFKPAALYTADELFFCGTGAQISPIVQVEKKKIGNGKPGPITKQLQDIYFKAVRGETPKYKKWCTPVY</sequence>
<dbReference type="GO" id="GO:0009098">
    <property type="term" value="P:L-leucine biosynthetic process"/>
    <property type="evidence" value="ECO:0007669"/>
    <property type="project" value="UniProtKB-UniPathway"/>
</dbReference>
<dbReference type="InterPro" id="IPR033939">
    <property type="entry name" value="BCAT_family"/>
</dbReference>
<dbReference type="GO" id="GO:0009099">
    <property type="term" value="P:L-valine biosynthetic process"/>
    <property type="evidence" value="ECO:0007669"/>
    <property type="project" value="UniProtKB-UniPathway"/>
</dbReference>
<evidence type="ECO:0000256" key="3">
    <source>
        <dbReference type="ARBA" id="ARBA00004824"/>
    </source>
</evidence>
<dbReference type="Proteomes" id="UP000177309">
    <property type="component" value="Unassembled WGS sequence"/>
</dbReference>
<dbReference type="PANTHER" id="PTHR42743:SF4">
    <property type="entry name" value="BRANCHED-CHAIN-AMINO-ACID AMINOTRANSFERASE-RELATED"/>
    <property type="match status" value="1"/>
</dbReference>
<evidence type="ECO:0000256" key="15">
    <source>
        <dbReference type="RuleBase" id="RU004106"/>
    </source>
</evidence>
<evidence type="ECO:0000256" key="10">
    <source>
        <dbReference type="ARBA" id="ARBA00022898"/>
    </source>
</evidence>
<dbReference type="GO" id="GO:0052655">
    <property type="term" value="F:L-valine-2-oxoglutarate transaminase activity"/>
    <property type="evidence" value="ECO:0007669"/>
    <property type="project" value="RHEA"/>
</dbReference>
<dbReference type="InterPro" id="IPR050571">
    <property type="entry name" value="Class-IV_PLP-Dep_Aminotrnsfr"/>
</dbReference>
<evidence type="ECO:0000256" key="11">
    <source>
        <dbReference type="ARBA" id="ARBA00023304"/>
    </source>
</evidence>
<comment type="pathway">
    <text evidence="3 17">Amino-acid biosynthesis; L-isoleucine biosynthesis; L-isoleucine from 2-oxobutanoate: step 4/4.</text>
</comment>
<evidence type="ECO:0000256" key="2">
    <source>
        <dbReference type="ARBA" id="ARBA00003109"/>
    </source>
</evidence>
<dbReference type="GO" id="GO:0009097">
    <property type="term" value="P:isoleucine biosynthetic process"/>
    <property type="evidence" value="ECO:0007669"/>
    <property type="project" value="UniProtKB-UniPathway"/>
</dbReference>
<comment type="function">
    <text evidence="2 17">Acts on leucine, isoleucine and valine.</text>
</comment>
<evidence type="ECO:0000313" key="19">
    <source>
        <dbReference type="Proteomes" id="UP000177309"/>
    </source>
</evidence>
<comment type="pathway">
    <text evidence="5 17">Amino-acid biosynthesis; L-leucine biosynthesis; L-leucine from 3-methyl-2-oxobutanoate: step 4/4.</text>
</comment>
<protein>
    <recommendedName>
        <fullName evidence="17">Branched-chain-amino-acid aminotransferase</fullName>
        <shortName evidence="17">BCAT</shortName>
        <ecNumber evidence="17">2.6.1.42</ecNumber>
    </recommendedName>
</protein>
<reference evidence="18 19" key="1">
    <citation type="journal article" date="2016" name="Nat. Commun.">
        <title>Thousands of microbial genomes shed light on interconnected biogeochemical processes in an aquifer system.</title>
        <authorList>
            <person name="Anantharaman K."/>
            <person name="Brown C.T."/>
            <person name="Hug L.A."/>
            <person name="Sharon I."/>
            <person name="Castelle C.J."/>
            <person name="Probst A.J."/>
            <person name="Thomas B.C."/>
            <person name="Singh A."/>
            <person name="Wilkins M.J."/>
            <person name="Karaoz U."/>
            <person name="Brodie E.L."/>
            <person name="Williams K.H."/>
            <person name="Hubbard S.S."/>
            <person name="Banfield J.F."/>
        </authorList>
    </citation>
    <scope>NUCLEOTIDE SEQUENCE [LARGE SCALE GENOMIC DNA]</scope>
</reference>
<dbReference type="UniPathway" id="UPA00048">
    <property type="reaction ID" value="UER00073"/>
</dbReference>
<dbReference type="GO" id="GO:0052654">
    <property type="term" value="F:L-leucine-2-oxoglutarate transaminase activity"/>
    <property type="evidence" value="ECO:0007669"/>
    <property type="project" value="RHEA"/>
</dbReference>
<evidence type="ECO:0000313" key="18">
    <source>
        <dbReference type="EMBL" id="OGC34104.1"/>
    </source>
</evidence>
<name>A0A1F4TN32_UNCSA</name>
<comment type="cofactor">
    <cofactor evidence="1 16">
        <name>pyridoxal 5'-phosphate</name>
        <dbReference type="ChEBI" id="CHEBI:597326"/>
    </cofactor>
</comment>
<evidence type="ECO:0000256" key="8">
    <source>
        <dbReference type="ARBA" id="ARBA00022605"/>
    </source>
</evidence>
<comment type="pathway">
    <text evidence="4 17">Amino-acid biosynthesis; L-valine biosynthesis; L-valine from pyruvate: step 4/4.</text>
</comment>
<dbReference type="UniPathway" id="UPA00047">
    <property type="reaction ID" value="UER00058"/>
</dbReference>
<gene>
    <name evidence="17" type="primary">ilvE</name>
    <name evidence="18" type="ORF">A2462_01010</name>
</gene>
<dbReference type="InterPro" id="IPR001544">
    <property type="entry name" value="Aminotrans_IV"/>
</dbReference>
<dbReference type="CDD" id="cd01557">
    <property type="entry name" value="BCAT_beta_family"/>
    <property type="match status" value="1"/>
</dbReference>
<dbReference type="GO" id="GO:0052656">
    <property type="term" value="F:L-isoleucine-2-oxoglutarate transaminase activity"/>
    <property type="evidence" value="ECO:0007669"/>
    <property type="project" value="RHEA"/>
</dbReference>
<evidence type="ECO:0000256" key="7">
    <source>
        <dbReference type="ARBA" id="ARBA00022576"/>
    </source>
</evidence>
<evidence type="ECO:0000256" key="16">
    <source>
        <dbReference type="RuleBase" id="RU004516"/>
    </source>
</evidence>
<dbReference type="PROSITE" id="PS00770">
    <property type="entry name" value="AA_TRANSFER_CLASS_4"/>
    <property type="match status" value="1"/>
</dbReference>
<comment type="similarity">
    <text evidence="6 15">Belongs to the class-IV pyridoxal-phosphate-dependent aminotransferase family.</text>
</comment>
<dbReference type="InterPro" id="IPR018300">
    <property type="entry name" value="Aminotrans_IV_CS"/>
</dbReference>
<evidence type="ECO:0000256" key="5">
    <source>
        <dbReference type="ARBA" id="ARBA00005072"/>
    </source>
</evidence>
<comment type="catalytic activity">
    <reaction evidence="13 17">
        <text>L-isoleucine + 2-oxoglutarate = (S)-3-methyl-2-oxopentanoate + L-glutamate</text>
        <dbReference type="Rhea" id="RHEA:24801"/>
        <dbReference type="ChEBI" id="CHEBI:16810"/>
        <dbReference type="ChEBI" id="CHEBI:29985"/>
        <dbReference type="ChEBI" id="CHEBI:35146"/>
        <dbReference type="ChEBI" id="CHEBI:58045"/>
        <dbReference type="EC" id="2.6.1.42"/>
    </reaction>
</comment>
<keyword evidence="9 17" id="KW-0808">Transferase</keyword>
<keyword evidence="7 17" id="KW-0032">Aminotransferase</keyword>
<accession>A0A1F4TN32</accession>
<evidence type="ECO:0000256" key="17">
    <source>
        <dbReference type="RuleBase" id="RU364094"/>
    </source>
</evidence>
<proteinExistence type="inferred from homology"/>
<dbReference type="InterPro" id="IPR005785">
    <property type="entry name" value="B_amino_transI"/>
</dbReference>
<keyword evidence="11 17" id="KW-0100">Branched-chain amino acid biosynthesis</keyword>
<comment type="catalytic activity">
    <reaction evidence="14 17">
        <text>L-leucine + 2-oxoglutarate = 4-methyl-2-oxopentanoate + L-glutamate</text>
        <dbReference type="Rhea" id="RHEA:18321"/>
        <dbReference type="ChEBI" id="CHEBI:16810"/>
        <dbReference type="ChEBI" id="CHEBI:17865"/>
        <dbReference type="ChEBI" id="CHEBI:29985"/>
        <dbReference type="ChEBI" id="CHEBI:57427"/>
        <dbReference type="EC" id="2.6.1.42"/>
    </reaction>
</comment>
<dbReference type="SUPFAM" id="SSF56752">
    <property type="entry name" value="D-aminoacid aminotransferase-like PLP-dependent enzymes"/>
    <property type="match status" value="1"/>
</dbReference>
<evidence type="ECO:0000256" key="13">
    <source>
        <dbReference type="ARBA" id="ARBA00048798"/>
    </source>
</evidence>
<evidence type="ECO:0000256" key="6">
    <source>
        <dbReference type="ARBA" id="ARBA00009320"/>
    </source>
</evidence>
<dbReference type="PANTHER" id="PTHR42743">
    <property type="entry name" value="AMINO-ACID AMINOTRANSFERASE"/>
    <property type="match status" value="1"/>
</dbReference>
<dbReference type="NCBIfam" id="NF005146">
    <property type="entry name" value="PRK06606.1"/>
    <property type="match status" value="1"/>
</dbReference>